<organism evidence="2 3">
    <name type="scientific">Cucumis sativus</name>
    <name type="common">Cucumber</name>
    <dbReference type="NCBI Taxonomy" id="3659"/>
    <lineage>
        <taxon>Eukaryota</taxon>
        <taxon>Viridiplantae</taxon>
        <taxon>Streptophyta</taxon>
        <taxon>Embryophyta</taxon>
        <taxon>Tracheophyta</taxon>
        <taxon>Spermatophyta</taxon>
        <taxon>Magnoliopsida</taxon>
        <taxon>eudicotyledons</taxon>
        <taxon>Gunneridae</taxon>
        <taxon>Pentapetalae</taxon>
        <taxon>rosids</taxon>
        <taxon>fabids</taxon>
        <taxon>Cucurbitales</taxon>
        <taxon>Cucurbitaceae</taxon>
        <taxon>Benincaseae</taxon>
        <taxon>Cucumis</taxon>
    </lineage>
</organism>
<dbReference type="Gramene" id="KGN44082">
    <property type="protein sequence ID" value="KGN44082"/>
    <property type="gene ID" value="Csa_7G176610"/>
</dbReference>
<keyword evidence="3" id="KW-1185">Reference proteome</keyword>
<protein>
    <submittedName>
        <fullName evidence="2">Uncharacterized protein</fullName>
    </submittedName>
</protein>
<feature type="region of interest" description="Disordered" evidence="1">
    <location>
        <begin position="1"/>
        <end position="25"/>
    </location>
</feature>
<reference evidence="2 3" key="1">
    <citation type="journal article" date="2009" name="Nat. Genet.">
        <title>The genome of the cucumber, Cucumis sativus L.</title>
        <authorList>
            <person name="Huang S."/>
            <person name="Li R."/>
            <person name="Zhang Z."/>
            <person name="Li L."/>
            <person name="Gu X."/>
            <person name="Fan W."/>
            <person name="Lucas W.J."/>
            <person name="Wang X."/>
            <person name="Xie B."/>
            <person name="Ni P."/>
            <person name="Ren Y."/>
            <person name="Zhu H."/>
            <person name="Li J."/>
            <person name="Lin K."/>
            <person name="Jin W."/>
            <person name="Fei Z."/>
            <person name="Li G."/>
            <person name="Staub J."/>
            <person name="Kilian A."/>
            <person name="van der Vossen E.A."/>
            <person name="Wu Y."/>
            <person name="Guo J."/>
            <person name="He J."/>
            <person name="Jia Z."/>
            <person name="Ren Y."/>
            <person name="Tian G."/>
            <person name="Lu Y."/>
            <person name="Ruan J."/>
            <person name="Qian W."/>
            <person name="Wang M."/>
            <person name="Huang Q."/>
            <person name="Li B."/>
            <person name="Xuan Z."/>
            <person name="Cao J."/>
            <person name="Asan"/>
            <person name="Wu Z."/>
            <person name="Zhang J."/>
            <person name="Cai Q."/>
            <person name="Bai Y."/>
            <person name="Zhao B."/>
            <person name="Han Y."/>
            <person name="Li Y."/>
            <person name="Li X."/>
            <person name="Wang S."/>
            <person name="Shi Q."/>
            <person name="Liu S."/>
            <person name="Cho W.K."/>
            <person name="Kim J.Y."/>
            <person name="Xu Y."/>
            <person name="Heller-Uszynska K."/>
            <person name="Miao H."/>
            <person name="Cheng Z."/>
            <person name="Zhang S."/>
            <person name="Wu J."/>
            <person name="Yang Y."/>
            <person name="Kang H."/>
            <person name="Li M."/>
            <person name="Liang H."/>
            <person name="Ren X."/>
            <person name="Shi Z."/>
            <person name="Wen M."/>
            <person name="Jian M."/>
            <person name="Yang H."/>
            <person name="Zhang G."/>
            <person name="Yang Z."/>
            <person name="Chen R."/>
            <person name="Liu S."/>
            <person name="Li J."/>
            <person name="Ma L."/>
            <person name="Liu H."/>
            <person name="Zhou Y."/>
            <person name="Zhao J."/>
            <person name="Fang X."/>
            <person name="Li G."/>
            <person name="Fang L."/>
            <person name="Li Y."/>
            <person name="Liu D."/>
            <person name="Zheng H."/>
            <person name="Zhang Y."/>
            <person name="Qin N."/>
            <person name="Li Z."/>
            <person name="Yang G."/>
            <person name="Yang S."/>
            <person name="Bolund L."/>
            <person name="Kristiansen K."/>
            <person name="Zheng H."/>
            <person name="Li S."/>
            <person name="Zhang X."/>
            <person name="Yang H."/>
            <person name="Wang J."/>
            <person name="Sun R."/>
            <person name="Zhang B."/>
            <person name="Jiang S."/>
            <person name="Wang J."/>
            <person name="Du Y."/>
            <person name="Li S."/>
        </authorList>
    </citation>
    <scope>NUCLEOTIDE SEQUENCE [LARGE SCALE GENOMIC DNA]</scope>
    <source>
        <strain evidence="3">cv. 9930</strain>
    </source>
</reference>
<reference evidence="2 3" key="2">
    <citation type="journal article" date="2009" name="PLoS ONE">
        <title>An integrated genetic and cytogenetic map of the cucumber genome.</title>
        <authorList>
            <person name="Ren Y."/>
            <person name="Zhang Z."/>
            <person name="Liu J."/>
            <person name="Staub J.E."/>
            <person name="Han Y."/>
            <person name="Cheng Z."/>
            <person name="Li X."/>
            <person name="Lu J."/>
            <person name="Miao H."/>
            <person name="Kang H."/>
            <person name="Xie B."/>
            <person name="Gu X."/>
            <person name="Wang X."/>
            <person name="Du Y."/>
            <person name="Jin W."/>
            <person name="Huang S."/>
        </authorList>
    </citation>
    <scope>NUCLEOTIDE SEQUENCE [LARGE SCALE GENOMIC DNA]</scope>
    <source>
        <strain evidence="3">cv. 9930</strain>
    </source>
</reference>
<evidence type="ECO:0000313" key="2">
    <source>
        <dbReference type="EMBL" id="KGN44082.1"/>
    </source>
</evidence>
<gene>
    <name evidence="2" type="ORF">Csa_7G176610</name>
</gene>
<reference evidence="2 3" key="3">
    <citation type="journal article" date="2010" name="BMC Genomics">
        <title>Transcriptome sequencing and comparative analysis of cucumber flowers with different sex types.</title>
        <authorList>
            <person name="Guo S."/>
            <person name="Zheng Y."/>
            <person name="Joung J.G."/>
            <person name="Liu S."/>
            <person name="Zhang Z."/>
            <person name="Crasta O.R."/>
            <person name="Sobral B.W."/>
            <person name="Xu Y."/>
            <person name="Huang S."/>
            <person name="Fei Z."/>
        </authorList>
    </citation>
    <scope>NUCLEOTIDE SEQUENCE [LARGE SCALE GENOMIC DNA]</scope>
    <source>
        <strain evidence="3">cv. 9930</strain>
    </source>
</reference>
<dbReference type="AlphaFoldDB" id="A0A0A0K715"/>
<evidence type="ECO:0000313" key="3">
    <source>
        <dbReference type="Proteomes" id="UP000029981"/>
    </source>
</evidence>
<name>A0A0A0K715_CUCSA</name>
<reference evidence="2 3" key="4">
    <citation type="journal article" date="2011" name="BMC Genomics">
        <title>RNA-Seq improves annotation of protein-coding genes in the cucumber genome.</title>
        <authorList>
            <person name="Li Z."/>
            <person name="Zhang Z."/>
            <person name="Yan P."/>
            <person name="Huang S."/>
            <person name="Fei Z."/>
            <person name="Lin K."/>
        </authorList>
    </citation>
    <scope>NUCLEOTIDE SEQUENCE [LARGE SCALE GENOMIC DNA]</scope>
    <source>
        <strain evidence="3">cv. 9930</strain>
    </source>
</reference>
<proteinExistence type="predicted"/>
<sequence length="70" mass="7984">MDLTQPSSDDEANEEEAMMRIVNDRDNVANPSIEREIRETSPYLDPLHHNNVNYEEATTPLPSSQVIFPV</sequence>
<evidence type="ECO:0000256" key="1">
    <source>
        <dbReference type="SAM" id="MobiDB-lite"/>
    </source>
</evidence>
<dbReference type="Proteomes" id="UP000029981">
    <property type="component" value="Chromosome 7"/>
</dbReference>
<accession>A0A0A0K715</accession>
<dbReference type="EMBL" id="CM002928">
    <property type="protein sequence ID" value="KGN44082.1"/>
    <property type="molecule type" value="Genomic_DNA"/>
</dbReference>